<organism evidence="1 2">
    <name type="scientific">Operophtera brumata nucleopolyhedrovirus</name>
    <dbReference type="NCBI Taxonomy" id="1046267"/>
    <lineage>
        <taxon>Viruses</taxon>
        <taxon>Viruses incertae sedis</taxon>
        <taxon>Naldaviricetes</taxon>
        <taxon>Lefavirales</taxon>
        <taxon>Baculoviridae</taxon>
        <taxon>Alphabaculovirus</taxon>
        <taxon>Alphabaculovirus opbrumatae</taxon>
    </lineage>
</organism>
<dbReference type="OrthoDB" id="19330at10239"/>
<name>A0A2H4UZQ6_9ABAC</name>
<sequence>MSITNRRLEYDKYEIDLISVKFPSGPIGYIIFLNVARSFFTNFIVSTDLALDRMTYHIFCNMKIKGANTETFLQHASYNIKDDMKSMVINIHRNLRIVVALKIADDECYHQRITGYMDFEARHVLGPKRRPVDSARRHVLDRHYEQILFSDY</sequence>
<dbReference type="Proteomes" id="UP000290445">
    <property type="component" value="Segment"/>
</dbReference>
<protein>
    <submittedName>
        <fullName evidence="1">ORF52 protein</fullName>
    </submittedName>
</protein>
<dbReference type="Pfam" id="PF06033">
    <property type="entry name" value="DUF918"/>
    <property type="match status" value="1"/>
</dbReference>
<keyword evidence="2" id="KW-1185">Reference proteome</keyword>
<dbReference type="GeneID" id="41699946"/>
<dbReference type="RefSeq" id="YP_009552612.1">
    <property type="nucleotide sequence ID" value="NC_040621.1"/>
</dbReference>
<reference evidence="1 2" key="1">
    <citation type="journal article" date="2017" name="Viruses">
        <title>The Operophtera brumata Nucleopolyhedrovirus (OpbuNPV) Represents an Early, Divergent Lineage within Genus Alphabaculovirus.</title>
        <authorList>
            <person name="Harrison R.L."/>
            <person name="Rowley D.L."/>
            <person name="Mowery J.D."/>
            <person name="Bauchan G.R."/>
            <person name="Burand J.P."/>
        </authorList>
    </citation>
    <scope>NUCLEOTIDE SEQUENCE [LARGE SCALE GENOMIC DNA]</scope>
    <source>
        <strain evidence="1">OpbuNPV-MA</strain>
    </source>
</reference>
<dbReference type="EMBL" id="MF614691">
    <property type="protein sequence ID" value="AUA60283.1"/>
    <property type="molecule type" value="Genomic_DNA"/>
</dbReference>
<evidence type="ECO:0000313" key="1">
    <source>
        <dbReference type="EMBL" id="AUA60283.1"/>
    </source>
</evidence>
<dbReference type="KEGG" id="vg:41699946"/>
<accession>A0A2H4UZQ6</accession>
<dbReference type="InterPro" id="IPR009264">
    <property type="entry name" value="AcMNPV_Orf57"/>
</dbReference>
<evidence type="ECO:0000313" key="2">
    <source>
        <dbReference type="Proteomes" id="UP000290445"/>
    </source>
</evidence>
<proteinExistence type="predicted"/>